<dbReference type="EC" id="2.1.1.37" evidence="1"/>
<keyword evidence="3 7" id="KW-0808">Transferase</keyword>
<comment type="similarity">
    <text evidence="7 8">Belongs to the class I-like SAM-binding methyltransferase superfamily. C5-methyltransferase family.</text>
</comment>
<evidence type="ECO:0000313" key="9">
    <source>
        <dbReference type="EMBL" id="PZN80098.1"/>
    </source>
</evidence>
<dbReference type="Gene3D" id="3.90.120.10">
    <property type="entry name" value="DNA Methylase, subunit A, domain 2"/>
    <property type="match status" value="1"/>
</dbReference>
<evidence type="ECO:0000256" key="7">
    <source>
        <dbReference type="PROSITE-ProRule" id="PRU01016"/>
    </source>
</evidence>
<evidence type="ECO:0000256" key="4">
    <source>
        <dbReference type="ARBA" id="ARBA00022691"/>
    </source>
</evidence>
<comment type="catalytic activity">
    <reaction evidence="6">
        <text>a 2'-deoxycytidine in DNA + S-adenosyl-L-methionine = a 5-methyl-2'-deoxycytidine in DNA + S-adenosyl-L-homocysteine + H(+)</text>
        <dbReference type="Rhea" id="RHEA:13681"/>
        <dbReference type="Rhea" id="RHEA-COMP:11369"/>
        <dbReference type="Rhea" id="RHEA-COMP:11370"/>
        <dbReference type="ChEBI" id="CHEBI:15378"/>
        <dbReference type="ChEBI" id="CHEBI:57856"/>
        <dbReference type="ChEBI" id="CHEBI:59789"/>
        <dbReference type="ChEBI" id="CHEBI:85452"/>
        <dbReference type="ChEBI" id="CHEBI:85454"/>
        <dbReference type="EC" id="2.1.1.37"/>
    </reaction>
</comment>
<dbReference type="GO" id="GO:0003886">
    <property type="term" value="F:DNA (cytosine-5-)-methyltransferase activity"/>
    <property type="evidence" value="ECO:0007669"/>
    <property type="project" value="UniProtKB-EC"/>
</dbReference>
<dbReference type="GO" id="GO:0003677">
    <property type="term" value="F:DNA binding"/>
    <property type="evidence" value="ECO:0007669"/>
    <property type="project" value="TreeGrafter"/>
</dbReference>
<dbReference type="EMBL" id="QJPH01000288">
    <property type="protein sequence ID" value="PZN80098.1"/>
    <property type="molecule type" value="Genomic_DNA"/>
</dbReference>
<evidence type="ECO:0000256" key="1">
    <source>
        <dbReference type="ARBA" id="ARBA00011975"/>
    </source>
</evidence>
<name>A0A2W4RK03_9GAMM</name>
<feature type="active site" evidence="7">
    <location>
        <position position="85"/>
    </location>
</feature>
<accession>A0A2W4RK03</accession>
<reference evidence="9 10" key="1">
    <citation type="journal article" date="2018" name="Aquat. Microb. Ecol.">
        <title>Gammaproteobacterial methanotrophs dominate.</title>
        <authorList>
            <person name="Rissanen A.J."/>
            <person name="Saarenheimo J."/>
            <person name="Tiirola M."/>
            <person name="Peura S."/>
            <person name="Aalto S.L."/>
            <person name="Karvinen A."/>
            <person name="Nykanen H."/>
        </authorList>
    </citation>
    <scope>NUCLEOTIDE SEQUENCE [LARGE SCALE GENOMIC DNA]</scope>
    <source>
        <strain evidence="9">AMbin10</strain>
    </source>
</reference>
<dbReference type="SUPFAM" id="SSF53335">
    <property type="entry name" value="S-adenosyl-L-methionine-dependent methyltransferases"/>
    <property type="match status" value="1"/>
</dbReference>
<sequence>MGEKLVKTIDLFAGAGGLSCGLHQSGFTSVFANEWIAEYAQTYQLNHPQTEMLVGDVRQVCEIDLKKRLGLKEGEIGLVAGGPPCQGFSINAPIRSLDDERNHLFKDFLRVVAALMPKAVLIENVPGIISLGKGTVVQQIYQELESMGYKVKHKILFAGHYGIPQMRFRTVFIGIKDYSGEITFPEPVYDAKAVANFTGAQELCIQTPPLFYQHLKPQTTVWNALSDLPDIDNGETNSPETYAKEPQCDYQQYLRKNTIKLTAHHCARLGEINLERLKYIPQGGSWRDIPFELLPAGLKRARRSDHTKRYGRLHPDALCSTVLTKCDPHWGSFVHPTQDRIISVREAARIQSFPDNYVFAGNITQQYEQIGNAVPPLLGKAIGDEIMKMLGEKA</sequence>
<dbReference type="InterPro" id="IPR029063">
    <property type="entry name" value="SAM-dependent_MTases_sf"/>
</dbReference>
<evidence type="ECO:0000256" key="8">
    <source>
        <dbReference type="RuleBase" id="RU000416"/>
    </source>
</evidence>
<evidence type="ECO:0000256" key="6">
    <source>
        <dbReference type="ARBA" id="ARBA00047422"/>
    </source>
</evidence>
<dbReference type="InterPro" id="IPR050390">
    <property type="entry name" value="C5-Methyltransferase"/>
</dbReference>
<dbReference type="PANTHER" id="PTHR10629:SF52">
    <property type="entry name" value="DNA (CYTOSINE-5)-METHYLTRANSFERASE 1"/>
    <property type="match status" value="1"/>
</dbReference>
<dbReference type="PROSITE" id="PS51679">
    <property type="entry name" value="SAM_MT_C5"/>
    <property type="match status" value="1"/>
</dbReference>
<dbReference type="Proteomes" id="UP000249396">
    <property type="component" value="Unassembled WGS sequence"/>
</dbReference>
<dbReference type="PRINTS" id="PR00105">
    <property type="entry name" value="C5METTRFRASE"/>
</dbReference>
<proteinExistence type="inferred from homology"/>
<protein>
    <recommendedName>
        <fullName evidence="1">DNA (cytosine-5-)-methyltransferase</fullName>
        <ecNumber evidence="1">2.1.1.37</ecNumber>
    </recommendedName>
</protein>
<evidence type="ECO:0000256" key="2">
    <source>
        <dbReference type="ARBA" id="ARBA00022603"/>
    </source>
</evidence>
<dbReference type="PANTHER" id="PTHR10629">
    <property type="entry name" value="CYTOSINE-SPECIFIC METHYLTRANSFERASE"/>
    <property type="match status" value="1"/>
</dbReference>
<comment type="caution">
    <text evidence="9">The sequence shown here is derived from an EMBL/GenBank/DDBJ whole genome shotgun (WGS) entry which is preliminary data.</text>
</comment>
<dbReference type="Pfam" id="PF00145">
    <property type="entry name" value="DNA_methylase"/>
    <property type="match status" value="1"/>
</dbReference>
<keyword evidence="4 7" id="KW-0949">S-adenosyl-L-methionine</keyword>
<dbReference type="AlphaFoldDB" id="A0A2W4RK03"/>
<dbReference type="InterPro" id="IPR001525">
    <property type="entry name" value="C5_MeTfrase"/>
</dbReference>
<dbReference type="Gene3D" id="3.40.50.150">
    <property type="entry name" value="Vaccinia Virus protein VP39"/>
    <property type="match status" value="1"/>
</dbReference>
<dbReference type="GO" id="GO:0009307">
    <property type="term" value="P:DNA restriction-modification system"/>
    <property type="evidence" value="ECO:0007669"/>
    <property type="project" value="UniProtKB-KW"/>
</dbReference>
<gene>
    <name evidence="9" type="ORF">DM484_10505</name>
</gene>
<dbReference type="GO" id="GO:0032259">
    <property type="term" value="P:methylation"/>
    <property type="evidence" value="ECO:0007669"/>
    <property type="project" value="UniProtKB-KW"/>
</dbReference>
<evidence type="ECO:0000256" key="5">
    <source>
        <dbReference type="ARBA" id="ARBA00022747"/>
    </source>
</evidence>
<keyword evidence="2 7" id="KW-0489">Methyltransferase</keyword>
<dbReference type="GO" id="GO:0044027">
    <property type="term" value="P:negative regulation of gene expression via chromosomal CpG island methylation"/>
    <property type="evidence" value="ECO:0007669"/>
    <property type="project" value="TreeGrafter"/>
</dbReference>
<evidence type="ECO:0000256" key="3">
    <source>
        <dbReference type="ARBA" id="ARBA00022679"/>
    </source>
</evidence>
<organism evidence="9 10">
    <name type="scientific">Candidatus Methylumidiphilus alinenensis</name>
    <dbReference type="NCBI Taxonomy" id="2202197"/>
    <lineage>
        <taxon>Bacteria</taxon>
        <taxon>Pseudomonadati</taxon>
        <taxon>Pseudomonadota</taxon>
        <taxon>Gammaproteobacteria</taxon>
        <taxon>Methylococcales</taxon>
        <taxon>Candidatus Methylumidiphilus</taxon>
    </lineage>
</organism>
<dbReference type="NCBIfam" id="TIGR00675">
    <property type="entry name" value="dcm"/>
    <property type="match status" value="1"/>
</dbReference>
<keyword evidence="5" id="KW-0680">Restriction system</keyword>
<evidence type="ECO:0000313" key="10">
    <source>
        <dbReference type="Proteomes" id="UP000249396"/>
    </source>
</evidence>